<proteinExistence type="inferred from homology"/>
<keyword evidence="8" id="KW-1185">Reference proteome</keyword>
<feature type="transmembrane region" description="Helical" evidence="6">
    <location>
        <begin position="83"/>
        <end position="101"/>
    </location>
</feature>
<comment type="similarity">
    <text evidence="2">Belongs to the multi antimicrobial extrusion (MATE) (TC 2.A.66.1) family.</text>
</comment>
<comment type="subcellular location">
    <subcellularLocation>
        <location evidence="1">Membrane</location>
        <topology evidence="1">Multi-pass membrane protein</topology>
    </subcellularLocation>
</comment>
<dbReference type="PANTHER" id="PTHR42893">
    <property type="entry name" value="PROTEIN DETOXIFICATION 44, CHLOROPLASTIC-RELATED"/>
    <property type="match status" value="1"/>
</dbReference>
<name>A0ABM8G1Y5_9CELL</name>
<protein>
    <recommendedName>
        <fullName evidence="9">MatE protein</fullName>
    </recommendedName>
</protein>
<organism evidence="7 8">
    <name type="scientific">Paraoerskovia sediminicola</name>
    <dbReference type="NCBI Taxonomy" id="1138587"/>
    <lineage>
        <taxon>Bacteria</taxon>
        <taxon>Bacillati</taxon>
        <taxon>Actinomycetota</taxon>
        <taxon>Actinomycetes</taxon>
        <taxon>Micrococcales</taxon>
        <taxon>Cellulomonadaceae</taxon>
        <taxon>Paraoerskovia</taxon>
    </lineage>
</organism>
<evidence type="ECO:0000256" key="6">
    <source>
        <dbReference type="SAM" id="Phobius"/>
    </source>
</evidence>
<evidence type="ECO:0000256" key="4">
    <source>
        <dbReference type="ARBA" id="ARBA00022989"/>
    </source>
</evidence>
<evidence type="ECO:0000313" key="8">
    <source>
        <dbReference type="Proteomes" id="UP001321475"/>
    </source>
</evidence>
<keyword evidence="3 6" id="KW-0812">Transmembrane</keyword>
<dbReference type="Proteomes" id="UP001321475">
    <property type="component" value="Chromosome"/>
</dbReference>
<evidence type="ECO:0000256" key="1">
    <source>
        <dbReference type="ARBA" id="ARBA00004141"/>
    </source>
</evidence>
<feature type="transmembrane region" description="Helical" evidence="6">
    <location>
        <begin position="20"/>
        <end position="42"/>
    </location>
</feature>
<dbReference type="PANTHER" id="PTHR42893:SF46">
    <property type="entry name" value="PROTEIN DETOXIFICATION 44, CHLOROPLASTIC"/>
    <property type="match status" value="1"/>
</dbReference>
<feature type="transmembrane region" description="Helical" evidence="6">
    <location>
        <begin position="54"/>
        <end position="77"/>
    </location>
</feature>
<evidence type="ECO:0000256" key="2">
    <source>
        <dbReference type="ARBA" id="ARBA00010199"/>
    </source>
</evidence>
<sequence>MAAGGWWFALLFTSDPEVRSAVAVGMLVTGLLLPVAGWVYVLDGVLIGAGDGRYLAWAGMLTLVVYAPVALLVGRYAPDGPWGLAWLWFAFAGVFMAARALTTGLRARGSRWMVTGA</sequence>
<keyword evidence="4 6" id="KW-1133">Transmembrane helix</keyword>
<evidence type="ECO:0000256" key="5">
    <source>
        <dbReference type="ARBA" id="ARBA00023136"/>
    </source>
</evidence>
<evidence type="ECO:0000313" key="7">
    <source>
        <dbReference type="EMBL" id="BDZ42023.1"/>
    </source>
</evidence>
<gene>
    <name evidence="7" type="ORF">GCM10025865_13220</name>
</gene>
<reference evidence="8" key="1">
    <citation type="journal article" date="2019" name="Int. J. Syst. Evol. Microbiol.">
        <title>The Global Catalogue of Microorganisms (GCM) 10K type strain sequencing project: providing services to taxonomists for standard genome sequencing and annotation.</title>
        <authorList>
            <consortium name="The Broad Institute Genomics Platform"/>
            <consortium name="The Broad Institute Genome Sequencing Center for Infectious Disease"/>
            <person name="Wu L."/>
            <person name="Ma J."/>
        </authorList>
    </citation>
    <scope>NUCLEOTIDE SEQUENCE [LARGE SCALE GENOMIC DNA]</scope>
    <source>
        <strain evidence="8">NBRC 108565</strain>
    </source>
</reference>
<evidence type="ECO:0008006" key="9">
    <source>
        <dbReference type="Google" id="ProtNLM"/>
    </source>
</evidence>
<evidence type="ECO:0000256" key="3">
    <source>
        <dbReference type="ARBA" id="ARBA00022692"/>
    </source>
</evidence>
<accession>A0ABM8G1Y5</accession>
<keyword evidence="5 6" id="KW-0472">Membrane</keyword>
<dbReference type="EMBL" id="AP027729">
    <property type="protein sequence ID" value="BDZ42023.1"/>
    <property type="molecule type" value="Genomic_DNA"/>
</dbReference>
<dbReference type="InterPro" id="IPR044644">
    <property type="entry name" value="DinF-like"/>
</dbReference>